<accession>A0A1G2V1F9</accession>
<evidence type="ECO:0000259" key="2">
    <source>
        <dbReference type="Pfam" id="PF13439"/>
    </source>
</evidence>
<reference evidence="3 4" key="1">
    <citation type="journal article" date="2016" name="Nat. Commun.">
        <title>Thousands of microbial genomes shed light on interconnected biogeochemical processes in an aquifer system.</title>
        <authorList>
            <person name="Anantharaman K."/>
            <person name="Brown C.T."/>
            <person name="Hug L.A."/>
            <person name="Sharon I."/>
            <person name="Castelle C.J."/>
            <person name="Probst A.J."/>
            <person name="Thomas B.C."/>
            <person name="Singh A."/>
            <person name="Wilkins M.J."/>
            <person name="Karaoz U."/>
            <person name="Brodie E.L."/>
            <person name="Williams K.H."/>
            <person name="Hubbard S.S."/>
            <person name="Banfield J.F."/>
        </authorList>
    </citation>
    <scope>NUCLEOTIDE SEQUENCE [LARGE SCALE GENOMIC DNA]</scope>
</reference>
<dbReference type="InterPro" id="IPR001296">
    <property type="entry name" value="Glyco_trans_1"/>
</dbReference>
<dbReference type="GO" id="GO:0016757">
    <property type="term" value="F:glycosyltransferase activity"/>
    <property type="evidence" value="ECO:0007669"/>
    <property type="project" value="InterPro"/>
</dbReference>
<dbReference type="Gene3D" id="3.40.50.2000">
    <property type="entry name" value="Glycogen Phosphorylase B"/>
    <property type="match status" value="2"/>
</dbReference>
<dbReference type="SUPFAM" id="SSF53756">
    <property type="entry name" value="UDP-Glycosyltransferase/glycogen phosphorylase"/>
    <property type="match status" value="1"/>
</dbReference>
<dbReference type="PANTHER" id="PTHR12526:SF638">
    <property type="entry name" value="SPORE COAT PROTEIN SA"/>
    <property type="match status" value="1"/>
</dbReference>
<dbReference type="AlphaFoldDB" id="A0A1G2V1F9"/>
<name>A0A1G2V1F9_9BACT</name>
<protein>
    <recommendedName>
        <fullName evidence="5">Glycosyl transferase family 1 domain-containing protein</fullName>
    </recommendedName>
</protein>
<dbReference type="Proteomes" id="UP000177697">
    <property type="component" value="Unassembled WGS sequence"/>
</dbReference>
<gene>
    <name evidence="3" type="ORF">A2431_02625</name>
</gene>
<dbReference type="Pfam" id="PF00534">
    <property type="entry name" value="Glycos_transf_1"/>
    <property type="match status" value="1"/>
</dbReference>
<dbReference type="Pfam" id="PF13439">
    <property type="entry name" value="Glyco_transf_4"/>
    <property type="match status" value="1"/>
</dbReference>
<proteinExistence type="predicted"/>
<evidence type="ECO:0000313" key="3">
    <source>
        <dbReference type="EMBL" id="OHB15476.1"/>
    </source>
</evidence>
<feature type="domain" description="Glycosyl transferase family 1" evidence="1">
    <location>
        <begin position="206"/>
        <end position="365"/>
    </location>
</feature>
<evidence type="ECO:0008006" key="5">
    <source>
        <dbReference type="Google" id="ProtNLM"/>
    </source>
</evidence>
<organism evidence="3 4">
    <name type="scientific">Candidatus Zambryskibacteria bacterium RIFOXYC1_FULL_39_10</name>
    <dbReference type="NCBI Taxonomy" id="1802779"/>
    <lineage>
        <taxon>Bacteria</taxon>
        <taxon>Candidatus Zambryskiibacteriota</taxon>
    </lineage>
</organism>
<evidence type="ECO:0000313" key="4">
    <source>
        <dbReference type="Proteomes" id="UP000177697"/>
    </source>
</evidence>
<feature type="domain" description="Glycosyltransferase subfamily 4-like N-terminal" evidence="2">
    <location>
        <begin position="16"/>
        <end position="190"/>
    </location>
</feature>
<sequence>MEEKKKILYVITKGNFGGAQRYVYDLATSLPKDKFEVLVACGTKEGSILMQKLLVKGIKTIALENSEREINIKKDFKTFRELIRIIKEEKPNIVHLNSSKIGLLGSLTILYLKIFQSFNHSILKCIFTSHGWAFNEQNRSAFSKIIFYLGHYLTVLICDKTIAVSEKTKRDISFLPFIENKISVIHNGINDFDIMPIDEARLILASKENEKIILFSLSELHNNKGIDIALKAISLLPKDVRDKIIYTVAGDGEERENLEKFISNLGISGSIRFLGFVPDAKKLLFGADIFLLPSRTENLPYAILEAGAAELPIIATSVGGIPEVIRDMQNGILIHPRNPKEIAEAILYLLDHPEKQKEFGDEVKKTISNFFSLEKMLKETEKIYLTN</sequence>
<dbReference type="InterPro" id="IPR028098">
    <property type="entry name" value="Glyco_trans_4-like_N"/>
</dbReference>
<dbReference type="PANTHER" id="PTHR12526">
    <property type="entry name" value="GLYCOSYLTRANSFERASE"/>
    <property type="match status" value="1"/>
</dbReference>
<dbReference type="CDD" id="cd03808">
    <property type="entry name" value="GT4_CapM-like"/>
    <property type="match status" value="1"/>
</dbReference>
<comment type="caution">
    <text evidence="3">The sequence shown here is derived from an EMBL/GenBank/DDBJ whole genome shotgun (WGS) entry which is preliminary data.</text>
</comment>
<dbReference type="EMBL" id="MHWW01000008">
    <property type="protein sequence ID" value="OHB15476.1"/>
    <property type="molecule type" value="Genomic_DNA"/>
</dbReference>
<evidence type="ECO:0000259" key="1">
    <source>
        <dbReference type="Pfam" id="PF00534"/>
    </source>
</evidence>